<comment type="caution">
    <text evidence="2">The sequence shown here is derived from an EMBL/GenBank/DDBJ whole genome shotgun (WGS) entry which is preliminary data.</text>
</comment>
<dbReference type="AlphaFoldDB" id="A0A4R7W1G3"/>
<accession>A0A4R7W1G3</accession>
<feature type="region of interest" description="Disordered" evidence="1">
    <location>
        <begin position="320"/>
        <end position="344"/>
    </location>
</feature>
<name>A0A4R7W1G3_9PSEU</name>
<keyword evidence="3" id="KW-1185">Reference proteome</keyword>
<dbReference type="EMBL" id="SOCP01000002">
    <property type="protein sequence ID" value="TDV56403.1"/>
    <property type="molecule type" value="Genomic_DNA"/>
</dbReference>
<protein>
    <submittedName>
        <fullName evidence="2">Uncharacterized protein</fullName>
    </submittedName>
</protein>
<evidence type="ECO:0000313" key="2">
    <source>
        <dbReference type="EMBL" id="TDV56403.1"/>
    </source>
</evidence>
<sequence>MIVNYDHSFTGGNPMAATLPLLGRSKLISLFEELLRTKDQDLPLTVLIGPPGSGKSWVLQYIEGACRGSAAIPYALVDCAERNYTPWQLVCRLAEELSGSWPEFGAIRFRRVWLAQVAASIHDLSDDPADTTRNCARVRDELRRLVRVRERVGAVARTLEDVGLTLDARQALDISSAEVRLVGQLLQSAVSSRYAVDALFRTGLSWYGARGKRNEDGVHELVRLNLSFHDAARRREAERTLVAAFLADIEAAYTRRNRPFNCVVLLDNCHREAGSTVLDLVAQARATSETCEPVVVVAAAGALPELTGLRTRWRLPWEPERAGSAQEPTRREVPTARSVTHGAWSGARDREATGSWWLPVWLCDLTSTEIGESVPAEHVRFVDDLTHGHPWSVQELAPTLTEPRSRRAVLDGFRYEHLLAGLPDRSREKLILWSAARDLDAAQGALGARHSDLPDWLEKSLWLTAGPRRLPRLHPWLRRVLLWQLAGMGKNQWNDVHGTLETWARAVGNRKKTNDIWYHSLARGELGPVVDYLIDLQLDADAESWIDEFDEITEAPGLHRYAESADARYDELLSLCPNETGPRRVVWSLVAARWIWRDPLGDPEFTLTGAIAHEFDLLADVFQTGRNRFHREAEAYRKKTS</sequence>
<evidence type="ECO:0000256" key="1">
    <source>
        <dbReference type="SAM" id="MobiDB-lite"/>
    </source>
</evidence>
<dbReference type="Proteomes" id="UP000294927">
    <property type="component" value="Unassembled WGS sequence"/>
</dbReference>
<reference evidence="2 3" key="1">
    <citation type="submission" date="2019-03" db="EMBL/GenBank/DDBJ databases">
        <title>Genomic Encyclopedia of Archaeal and Bacterial Type Strains, Phase II (KMG-II): from individual species to whole genera.</title>
        <authorList>
            <person name="Goeker M."/>
        </authorList>
    </citation>
    <scope>NUCLEOTIDE SEQUENCE [LARGE SCALE GENOMIC DNA]</scope>
    <source>
        <strain evidence="2 3">DSM 45499</strain>
    </source>
</reference>
<proteinExistence type="predicted"/>
<gene>
    <name evidence="2" type="ORF">CLV71_102470</name>
</gene>
<evidence type="ECO:0000313" key="3">
    <source>
        <dbReference type="Proteomes" id="UP000294927"/>
    </source>
</evidence>
<dbReference type="InterPro" id="IPR027417">
    <property type="entry name" value="P-loop_NTPase"/>
</dbReference>
<dbReference type="Gene3D" id="3.40.50.300">
    <property type="entry name" value="P-loop containing nucleotide triphosphate hydrolases"/>
    <property type="match status" value="1"/>
</dbReference>
<organism evidence="2 3">
    <name type="scientific">Actinophytocola oryzae</name>
    <dbReference type="NCBI Taxonomy" id="502181"/>
    <lineage>
        <taxon>Bacteria</taxon>
        <taxon>Bacillati</taxon>
        <taxon>Actinomycetota</taxon>
        <taxon>Actinomycetes</taxon>
        <taxon>Pseudonocardiales</taxon>
        <taxon>Pseudonocardiaceae</taxon>
    </lineage>
</organism>
<dbReference type="SUPFAM" id="SSF52540">
    <property type="entry name" value="P-loop containing nucleoside triphosphate hydrolases"/>
    <property type="match status" value="1"/>
</dbReference>